<gene>
    <name evidence="1" type="ORF">E7156_08565</name>
    <name evidence="2" type="ORF">SAMN05660328_10149</name>
</gene>
<dbReference type="GeneID" id="57921583"/>
<dbReference type="Pfam" id="PF08817">
    <property type="entry name" value="YukD"/>
    <property type="match status" value="1"/>
</dbReference>
<reference evidence="3" key="2">
    <citation type="submission" date="2016-10" db="EMBL/GenBank/DDBJ databases">
        <authorList>
            <person name="Varghese N."/>
            <person name="Submissions S."/>
        </authorList>
    </citation>
    <scope>NUCLEOTIDE SEQUENCE [LARGE SCALE GENOMIC DNA]</scope>
    <source>
        <strain evidence="3">LMG 15572</strain>
    </source>
</reference>
<evidence type="ECO:0000313" key="1">
    <source>
        <dbReference type="EMBL" id="MBE6165321.1"/>
    </source>
</evidence>
<dbReference type="InterPro" id="IPR029071">
    <property type="entry name" value="Ubiquitin-like_domsf"/>
</dbReference>
<keyword evidence="3" id="KW-1185">Reference proteome</keyword>
<dbReference type="RefSeq" id="WP_009853620.1">
    <property type="nucleotide sequence ID" value="NZ_CP054015.1"/>
</dbReference>
<dbReference type="Proteomes" id="UP000183629">
    <property type="component" value="Unassembled WGS sequence"/>
</dbReference>
<protein>
    <submittedName>
        <fullName evidence="1">Secretion accessory protein EsaB/YukD</fullName>
    </submittedName>
    <submittedName>
        <fullName evidence="2">Uncharacterized ubiquitin-like protein YukD</fullName>
    </submittedName>
</protein>
<sequence length="80" mass="9347">MDNHINVTLIFKGQSMDVRIPIKIEVRKLIREFDKIFGNDSLRHKYQLRVVNKGLVLDEGKWLAHYPVTTGDVIEVEEIN</sequence>
<dbReference type="Proteomes" id="UP000700800">
    <property type="component" value="Unassembled WGS sequence"/>
</dbReference>
<evidence type="ECO:0000313" key="3">
    <source>
        <dbReference type="Proteomes" id="UP000183629"/>
    </source>
</evidence>
<dbReference type="AlphaFoldDB" id="A0A1I7EWF3"/>
<dbReference type="Gene3D" id="3.10.20.90">
    <property type="entry name" value="Phosphatidylinositol 3-kinase Catalytic Subunit, Chain A, domain 1"/>
    <property type="match status" value="1"/>
</dbReference>
<dbReference type="EMBL" id="FPBN01000001">
    <property type="protein sequence ID" value="SFU28278.1"/>
    <property type="molecule type" value="Genomic_DNA"/>
</dbReference>
<reference evidence="1" key="3">
    <citation type="submission" date="2019-04" db="EMBL/GenBank/DDBJ databases">
        <title>Evolution of Biomass-Degrading Anaerobic Consortia Revealed by Metagenomics.</title>
        <authorList>
            <person name="Peng X."/>
        </authorList>
    </citation>
    <scope>NUCLEOTIDE SEQUENCE</scope>
    <source>
        <strain evidence="1">SIG195</strain>
    </source>
</reference>
<dbReference type="SUPFAM" id="SSF54236">
    <property type="entry name" value="Ubiquitin-like"/>
    <property type="match status" value="1"/>
</dbReference>
<evidence type="ECO:0000313" key="2">
    <source>
        <dbReference type="EMBL" id="SFU28278.1"/>
    </source>
</evidence>
<organism evidence="2 3">
    <name type="scientific">Streptococcus gallolyticus</name>
    <dbReference type="NCBI Taxonomy" id="315405"/>
    <lineage>
        <taxon>Bacteria</taxon>
        <taxon>Bacillati</taxon>
        <taxon>Bacillota</taxon>
        <taxon>Bacilli</taxon>
        <taxon>Lactobacillales</taxon>
        <taxon>Streptococcaceae</taxon>
        <taxon>Streptococcus</taxon>
    </lineage>
</organism>
<dbReference type="InterPro" id="IPR024962">
    <property type="entry name" value="YukD-like"/>
</dbReference>
<reference evidence="2" key="1">
    <citation type="submission" date="2016-10" db="EMBL/GenBank/DDBJ databases">
        <authorList>
            <person name="de Groot N.N."/>
        </authorList>
    </citation>
    <scope>NUCLEOTIDE SEQUENCE [LARGE SCALE GENOMIC DNA]</scope>
    <source>
        <strain evidence="2">LMG 15572</strain>
    </source>
</reference>
<name>A0A1I7EWF3_9STRE</name>
<dbReference type="EMBL" id="SVAF01000027">
    <property type="protein sequence ID" value="MBE6165321.1"/>
    <property type="molecule type" value="Genomic_DNA"/>
</dbReference>
<accession>A0A1I7EWF3</accession>
<proteinExistence type="predicted"/>